<evidence type="ECO:0000256" key="9">
    <source>
        <dbReference type="ARBA" id="ARBA00023145"/>
    </source>
</evidence>
<feature type="domain" description="Peptidase S1" evidence="15">
    <location>
        <begin position="28"/>
        <end position="253"/>
    </location>
</feature>
<reference evidence="16" key="1">
    <citation type="submission" date="2017-01" db="EMBL/GenBank/DDBJ databases">
        <title>An insight into the sialome and mialome of the horn fly, Haematobia irritans.</title>
        <authorList>
            <person name="Breijo M."/>
            <person name="Boiani M."/>
            <person name="Ures X."/>
            <person name="Rocha S."/>
            <person name="Sequeira M."/>
            <person name="Ribeiro J.M."/>
        </authorList>
    </citation>
    <scope>NUCLEOTIDE SEQUENCE</scope>
</reference>
<comment type="similarity">
    <text evidence="2">Belongs to the peptidase S1 family.</text>
</comment>
<dbReference type="InterPro" id="IPR018114">
    <property type="entry name" value="TRYPSIN_HIS"/>
</dbReference>
<keyword evidence="10" id="KW-1015">Disulfide bond</keyword>
<dbReference type="GO" id="GO:0006508">
    <property type="term" value="P:proteolysis"/>
    <property type="evidence" value="ECO:0007669"/>
    <property type="project" value="UniProtKB-KW"/>
</dbReference>
<evidence type="ECO:0000256" key="3">
    <source>
        <dbReference type="ARBA" id="ARBA00022525"/>
    </source>
</evidence>
<accession>A0A1L8ECF6</accession>
<dbReference type="InterPro" id="IPR050430">
    <property type="entry name" value="Peptidase_S1"/>
</dbReference>
<dbReference type="Gene3D" id="2.40.10.10">
    <property type="entry name" value="Trypsin-like serine proteases"/>
    <property type="match status" value="1"/>
</dbReference>
<evidence type="ECO:0000256" key="12">
    <source>
        <dbReference type="ARBA" id="ARBA00038868"/>
    </source>
</evidence>
<dbReference type="GO" id="GO:0005576">
    <property type="term" value="C:extracellular region"/>
    <property type="evidence" value="ECO:0007669"/>
    <property type="project" value="UniProtKB-SubCell"/>
</dbReference>
<dbReference type="PRINTS" id="PR00722">
    <property type="entry name" value="CHYMOTRYPSIN"/>
</dbReference>
<dbReference type="PROSITE" id="PS00134">
    <property type="entry name" value="TRYPSIN_HIS"/>
    <property type="match status" value="1"/>
</dbReference>
<keyword evidence="4 13" id="KW-0645">Protease</keyword>
<evidence type="ECO:0000256" key="5">
    <source>
        <dbReference type="ARBA" id="ARBA00022729"/>
    </source>
</evidence>
<dbReference type="InterPro" id="IPR001254">
    <property type="entry name" value="Trypsin_dom"/>
</dbReference>
<name>A0A1L8ECF6_HAEIR</name>
<comment type="subcellular location">
    <subcellularLocation>
        <location evidence="1">Secreted</location>
    </subcellularLocation>
</comment>
<dbReference type="InterPro" id="IPR009003">
    <property type="entry name" value="Peptidase_S1_PA"/>
</dbReference>
<evidence type="ECO:0000256" key="7">
    <source>
        <dbReference type="ARBA" id="ARBA00022801"/>
    </source>
</evidence>
<keyword evidence="5 14" id="KW-0732">Signal</keyword>
<dbReference type="InterPro" id="IPR033116">
    <property type="entry name" value="TRYPSIN_SER"/>
</dbReference>
<keyword evidence="7 13" id="KW-0378">Hydrolase</keyword>
<evidence type="ECO:0000256" key="14">
    <source>
        <dbReference type="SAM" id="SignalP"/>
    </source>
</evidence>
<dbReference type="PANTHER" id="PTHR24276">
    <property type="entry name" value="POLYSERASE-RELATED"/>
    <property type="match status" value="1"/>
</dbReference>
<evidence type="ECO:0000313" key="16">
    <source>
        <dbReference type="EMBL" id="JAV16305.1"/>
    </source>
</evidence>
<keyword evidence="8 13" id="KW-0720">Serine protease</keyword>
<sequence length="256" mass="28524">MKFLLTSSVFLLVTAYCLASLNHLDGRIVGGFEADIKNIPFQVSLQDGQHFCGGSLINKRFVLTAAHCTTKHQSNNPNFMIRIGSTFSNDGGLLVKPIRIHQHPKFNRVTFDYDYSLVELEDYDLKDLPFEVKYPKLPSCHELVDGTVLQVSGWGDTYDKVDDIYHLRAVQVPKVNEMNCEKSYNTTITKQMLCAGYVEGGRDACQGDSGGPLVLNDTLMGVVSWGAGCARPDFPGVYARVYQALPWIAEKTGRYL</sequence>
<comment type="catalytic activity">
    <reaction evidence="11">
        <text>Preferential cleavage: Arg-|-Xaa, Lys-|-Xaa.</text>
        <dbReference type="EC" id="3.4.21.4"/>
    </reaction>
</comment>
<evidence type="ECO:0000256" key="2">
    <source>
        <dbReference type="ARBA" id="ARBA00007664"/>
    </source>
</evidence>
<dbReference type="PANTHER" id="PTHR24276:SF97">
    <property type="entry name" value="GH13245P2-RELATED"/>
    <property type="match status" value="1"/>
</dbReference>
<dbReference type="SUPFAM" id="SSF50494">
    <property type="entry name" value="Trypsin-like serine proteases"/>
    <property type="match status" value="1"/>
</dbReference>
<dbReference type="EMBL" id="GFDG01002494">
    <property type="protein sequence ID" value="JAV16305.1"/>
    <property type="molecule type" value="Transcribed_RNA"/>
</dbReference>
<evidence type="ECO:0000259" key="15">
    <source>
        <dbReference type="PROSITE" id="PS50240"/>
    </source>
</evidence>
<evidence type="ECO:0000256" key="8">
    <source>
        <dbReference type="ARBA" id="ARBA00022825"/>
    </source>
</evidence>
<organism evidence="16">
    <name type="scientific">Haematobia irritans</name>
    <name type="common">Horn fly</name>
    <name type="synonym">Conops irritans</name>
    <dbReference type="NCBI Taxonomy" id="7368"/>
    <lineage>
        <taxon>Eukaryota</taxon>
        <taxon>Metazoa</taxon>
        <taxon>Ecdysozoa</taxon>
        <taxon>Arthropoda</taxon>
        <taxon>Hexapoda</taxon>
        <taxon>Insecta</taxon>
        <taxon>Pterygota</taxon>
        <taxon>Neoptera</taxon>
        <taxon>Endopterygota</taxon>
        <taxon>Diptera</taxon>
        <taxon>Brachycera</taxon>
        <taxon>Muscomorpha</taxon>
        <taxon>Muscoidea</taxon>
        <taxon>Muscidae</taxon>
        <taxon>Haematobia</taxon>
    </lineage>
</organism>
<keyword evidence="3" id="KW-0964">Secreted</keyword>
<proteinExistence type="inferred from homology"/>
<dbReference type="InterPro" id="IPR043504">
    <property type="entry name" value="Peptidase_S1_PA_chymotrypsin"/>
</dbReference>
<keyword evidence="9" id="KW-0865">Zymogen</keyword>
<dbReference type="PROSITE" id="PS50240">
    <property type="entry name" value="TRYPSIN_DOM"/>
    <property type="match status" value="1"/>
</dbReference>
<evidence type="ECO:0000256" key="13">
    <source>
        <dbReference type="RuleBase" id="RU363034"/>
    </source>
</evidence>
<evidence type="ECO:0000256" key="11">
    <source>
        <dbReference type="ARBA" id="ARBA00036320"/>
    </source>
</evidence>
<protein>
    <recommendedName>
        <fullName evidence="12">trypsin</fullName>
        <ecNumber evidence="12">3.4.21.4</ecNumber>
    </recommendedName>
</protein>
<dbReference type="GO" id="GO:0004252">
    <property type="term" value="F:serine-type endopeptidase activity"/>
    <property type="evidence" value="ECO:0007669"/>
    <property type="project" value="UniProtKB-EC"/>
</dbReference>
<evidence type="ECO:0000256" key="1">
    <source>
        <dbReference type="ARBA" id="ARBA00004613"/>
    </source>
</evidence>
<dbReference type="FunFam" id="2.40.10.10:FF:000077">
    <property type="entry name" value="Predicted protein"/>
    <property type="match status" value="1"/>
</dbReference>
<dbReference type="SMART" id="SM00020">
    <property type="entry name" value="Tryp_SPc"/>
    <property type="match status" value="1"/>
</dbReference>
<dbReference type="EC" id="3.4.21.4" evidence="12"/>
<dbReference type="PROSITE" id="PS00135">
    <property type="entry name" value="TRYPSIN_SER"/>
    <property type="match status" value="1"/>
</dbReference>
<evidence type="ECO:0000256" key="6">
    <source>
        <dbReference type="ARBA" id="ARBA00022757"/>
    </source>
</evidence>
<dbReference type="AlphaFoldDB" id="A0A1L8ECF6"/>
<dbReference type="CDD" id="cd00190">
    <property type="entry name" value="Tryp_SPc"/>
    <property type="match status" value="1"/>
</dbReference>
<evidence type="ECO:0000256" key="10">
    <source>
        <dbReference type="ARBA" id="ARBA00023157"/>
    </source>
</evidence>
<evidence type="ECO:0000256" key="4">
    <source>
        <dbReference type="ARBA" id="ARBA00022670"/>
    </source>
</evidence>
<feature type="signal peptide" evidence="14">
    <location>
        <begin position="1"/>
        <end position="19"/>
    </location>
</feature>
<dbReference type="InterPro" id="IPR001314">
    <property type="entry name" value="Peptidase_S1A"/>
</dbReference>
<feature type="chain" id="PRO_5012905557" description="trypsin" evidence="14">
    <location>
        <begin position="20"/>
        <end position="256"/>
    </location>
</feature>
<dbReference type="Pfam" id="PF00089">
    <property type="entry name" value="Trypsin"/>
    <property type="match status" value="1"/>
</dbReference>
<dbReference type="GO" id="GO:0007586">
    <property type="term" value="P:digestion"/>
    <property type="evidence" value="ECO:0007669"/>
    <property type="project" value="UniProtKB-KW"/>
</dbReference>
<keyword evidence="6" id="KW-0222">Digestion</keyword>